<dbReference type="PIRSF" id="PIRSF025414">
    <property type="entry name" value="Alpha-L-arabinofuranosidase"/>
    <property type="match status" value="1"/>
</dbReference>
<dbReference type="SUPFAM" id="SSF75005">
    <property type="entry name" value="Arabinanase/levansucrase/invertase"/>
    <property type="match status" value="1"/>
</dbReference>
<evidence type="ECO:0000313" key="6">
    <source>
        <dbReference type="EMBL" id="GGY60879.1"/>
    </source>
</evidence>
<evidence type="ECO:0000256" key="4">
    <source>
        <dbReference type="ARBA" id="ARBA00023295"/>
    </source>
</evidence>
<keyword evidence="4 5" id="KW-0326">Glycosidase</keyword>
<evidence type="ECO:0000256" key="1">
    <source>
        <dbReference type="ARBA" id="ARBA00009865"/>
    </source>
</evidence>
<keyword evidence="3 5" id="KW-0378">Hydrolase</keyword>
<dbReference type="InterPro" id="IPR016828">
    <property type="entry name" value="Alpha-L-arabinofuranosidase"/>
</dbReference>
<dbReference type="PANTHER" id="PTHR43817:SF1">
    <property type="entry name" value="HYDROLASE, FAMILY 43, PUTATIVE (AFU_ORTHOLOGUE AFUA_3G01660)-RELATED"/>
    <property type="match status" value="1"/>
</dbReference>
<reference evidence="6" key="2">
    <citation type="submission" date="2022-12" db="EMBL/GenBank/DDBJ databases">
        <authorList>
            <person name="Sun Q."/>
            <person name="Kim S."/>
        </authorList>
    </citation>
    <scope>NUCLEOTIDE SEQUENCE</scope>
    <source>
        <strain evidence="6">KCTC 12343</strain>
    </source>
</reference>
<dbReference type="GO" id="GO:0005975">
    <property type="term" value="P:carbohydrate metabolic process"/>
    <property type="evidence" value="ECO:0007669"/>
    <property type="project" value="InterPro"/>
</dbReference>
<keyword evidence="2" id="KW-0732">Signal</keyword>
<accession>A0AA87Y0Y9</accession>
<evidence type="ECO:0000313" key="7">
    <source>
        <dbReference type="Proteomes" id="UP000628442"/>
    </source>
</evidence>
<organism evidence="6 7">
    <name type="scientific">Pseudoduganella albidiflava</name>
    <dbReference type="NCBI Taxonomy" id="321983"/>
    <lineage>
        <taxon>Bacteria</taxon>
        <taxon>Pseudomonadati</taxon>
        <taxon>Pseudomonadota</taxon>
        <taxon>Betaproteobacteria</taxon>
        <taxon>Burkholderiales</taxon>
        <taxon>Oxalobacteraceae</taxon>
        <taxon>Telluria group</taxon>
        <taxon>Pseudoduganella</taxon>
    </lineage>
</organism>
<evidence type="ECO:0000256" key="5">
    <source>
        <dbReference type="RuleBase" id="RU361187"/>
    </source>
</evidence>
<dbReference type="GO" id="GO:0004553">
    <property type="term" value="F:hydrolase activity, hydrolyzing O-glycosyl compounds"/>
    <property type="evidence" value="ECO:0007669"/>
    <property type="project" value="InterPro"/>
</dbReference>
<dbReference type="Gene3D" id="2.115.10.20">
    <property type="entry name" value="Glycosyl hydrolase domain, family 43"/>
    <property type="match status" value="1"/>
</dbReference>
<comment type="similarity">
    <text evidence="1 5">Belongs to the glycosyl hydrolase 43 family.</text>
</comment>
<dbReference type="PANTHER" id="PTHR43817">
    <property type="entry name" value="GLYCOSYL HYDROLASE"/>
    <property type="match status" value="1"/>
</dbReference>
<dbReference type="InterPro" id="IPR023296">
    <property type="entry name" value="Glyco_hydro_beta-prop_sf"/>
</dbReference>
<evidence type="ECO:0000256" key="3">
    <source>
        <dbReference type="ARBA" id="ARBA00022801"/>
    </source>
</evidence>
<gene>
    <name evidence="6" type="ORF">GCM10007387_49380</name>
</gene>
<evidence type="ECO:0000256" key="2">
    <source>
        <dbReference type="ARBA" id="ARBA00022729"/>
    </source>
</evidence>
<dbReference type="Proteomes" id="UP000628442">
    <property type="component" value="Unassembled WGS sequence"/>
</dbReference>
<name>A0AA87Y0Y9_9BURK</name>
<dbReference type="EMBL" id="BMWV01000014">
    <property type="protein sequence ID" value="GGY60879.1"/>
    <property type="molecule type" value="Genomic_DNA"/>
</dbReference>
<protein>
    <submittedName>
        <fullName evidence="6">Glycosyl hydrolase</fullName>
    </submittedName>
</protein>
<sequence>MWQAGFLEMENDVGDIPEPLIEQRADPCIYRHTDGYYYFTASVPQYDRVELRRAKTIEGLASAQTRSVWRKGAGGPCPELIRAPEIHFSGGAWYVYFAAAPSREPRGRLSRHRIYAIRNASANPLAGEWEFMGQVDTGNDTSCLDAATFTHKGQLYGLWAQQHGGADGSANLYIAPMATPWQVGGAPVMLSRPEFDWECRGLPVNEAPSVLKKHGRVFIGYSAGATGHDQAMGLLWAGEDADLLDPASWTKSREPVLQAGDGHATHGPGHTGFTVAEDGSTVLLVYHARTYTEIDGDPLWNPDRHTFVKPLRWCDDGMPDFGRPAVA</sequence>
<proteinExistence type="inferred from homology"/>
<dbReference type="InterPro" id="IPR006710">
    <property type="entry name" value="Glyco_hydro_43"/>
</dbReference>
<reference evidence="6" key="1">
    <citation type="journal article" date="2014" name="Int. J. Syst. Evol. Microbiol.">
        <title>Complete genome sequence of Corynebacterium casei LMG S-19264T (=DSM 44701T), isolated from a smear-ripened cheese.</title>
        <authorList>
            <consortium name="US DOE Joint Genome Institute (JGI-PGF)"/>
            <person name="Walter F."/>
            <person name="Albersmeier A."/>
            <person name="Kalinowski J."/>
            <person name="Ruckert C."/>
        </authorList>
    </citation>
    <scope>NUCLEOTIDE SEQUENCE</scope>
    <source>
        <strain evidence="6">KCTC 12343</strain>
    </source>
</reference>
<dbReference type="Pfam" id="PF04616">
    <property type="entry name" value="Glyco_hydro_43"/>
    <property type="match status" value="1"/>
</dbReference>
<comment type="caution">
    <text evidence="6">The sequence shown here is derived from an EMBL/GenBank/DDBJ whole genome shotgun (WGS) entry which is preliminary data.</text>
</comment>
<dbReference type="AlphaFoldDB" id="A0AA87Y0Y9"/>